<name>A0ABU9HDT5_9GAMM</name>
<proteinExistence type="predicted"/>
<protein>
    <recommendedName>
        <fullName evidence="4">DUF1795 domain-containing protein</fullName>
    </recommendedName>
</protein>
<evidence type="ECO:0000313" key="2">
    <source>
        <dbReference type="EMBL" id="MEL0660078.1"/>
    </source>
</evidence>
<evidence type="ECO:0008006" key="4">
    <source>
        <dbReference type="Google" id="ProtNLM"/>
    </source>
</evidence>
<dbReference type="Proteomes" id="UP001366060">
    <property type="component" value="Unassembled WGS sequence"/>
</dbReference>
<evidence type="ECO:0000313" key="3">
    <source>
        <dbReference type="Proteomes" id="UP001366060"/>
    </source>
</evidence>
<feature type="chain" id="PRO_5047103372" description="DUF1795 domain-containing protein" evidence="1">
    <location>
        <begin position="19"/>
        <end position="196"/>
    </location>
</feature>
<organism evidence="2 3">
    <name type="scientific">Psychromonas arctica</name>
    <dbReference type="NCBI Taxonomy" id="168275"/>
    <lineage>
        <taxon>Bacteria</taxon>
        <taxon>Pseudomonadati</taxon>
        <taxon>Pseudomonadota</taxon>
        <taxon>Gammaproteobacteria</taxon>
        <taxon>Alteromonadales</taxon>
        <taxon>Psychromonadaceae</taxon>
        <taxon>Psychromonas</taxon>
    </lineage>
</organism>
<reference evidence="2 3" key="1">
    <citation type="submission" date="2024-02" db="EMBL/GenBank/DDBJ databases">
        <title>Bacteria isolated from the canopy kelp, Nereocystis luetkeana.</title>
        <authorList>
            <person name="Pfister C.A."/>
            <person name="Younker I.T."/>
            <person name="Light S.H."/>
        </authorList>
    </citation>
    <scope>NUCLEOTIDE SEQUENCE [LARGE SCALE GENOMIC DNA]</scope>
    <source>
        <strain evidence="2 3">TI.2.07</strain>
    </source>
</reference>
<comment type="caution">
    <text evidence="2">The sequence shown here is derived from an EMBL/GenBank/DDBJ whole genome shotgun (WGS) entry which is preliminary data.</text>
</comment>
<keyword evidence="1" id="KW-0732">Signal</keyword>
<gene>
    <name evidence="2" type="ORF">V6255_13130</name>
</gene>
<evidence type="ECO:0000256" key="1">
    <source>
        <dbReference type="SAM" id="SignalP"/>
    </source>
</evidence>
<feature type="signal peptide" evidence="1">
    <location>
        <begin position="1"/>
        <end position="18"/>
    </location>
</feature>
<dbReference type="EMBL" id="JBAKBA010000032">
    <property type="protein sequence ID" value="MEL0660078.1"/>
    <property type="molecule type" value="Genomic_DNA"/>
</dbReference>
<accession>A0ABU9HDT5</accession>
<sequence>MKYFLLTSLILLSFFTQAKQANSDFGYSMDIPDTWSALTGPEIKANPELFNFEDVNSIPDPLLQQIIPMIRSGKMDFYFLPDNTNNFADNINVMKQIGQVATTPEKIKETCAAIPIELTNLFQRNIKLYTCEKAQVSGKDALYVKFDGALANTTTMQYHIKKSENVFLIFTATLKNSSFDNAEADIQQAISTIKLN</sequence>
<keyword evidence="3" id="KW-1185">Reference proteome</keyword>
<dbReference type="RefSeq" id="WP_341628567.1">
    <property type="nucleotide sequence ID" value="NZ_JBAKBA010000032.1"/>
</dbReference>